<dbReference type="CDD" id="cd17369">
    <property type="entry name" value="MFS_ShiA_like"/>
    <property type="match status" value="1"/>
</dbReference>
<dbReference type="EMBL" id="CP061379">
    <property type="protein sequence ID" value="QPF90666.1"/>
    <property type="molecule type" value="Genomic_DNA"/>
</dbReference>
<evidence type="ECO:0000256" key="2">
    <source>
        <dbReference type="ARBA" id="ARBA00022448"/>
    </source>
</evidence>
<evidence type="ECO:0000256" key="1">
    <source>
        <dbReference type="ARBA" id="ARBA00004651"/>
    </source>
</evidence>
<evidence type="ECO:0000256" key="7">
    <source>
        <dbReference type="SAM" id="Phobius"/>
    </source>
</evidence>
<dbReference type="AlphaFoldDB" id="A0A7S9D3V5"/>
<feature type="domain" description="Major facilitator superfamily (MFS) profile" evidence="8">
    <location>
        <begin position="30"/>
        <end position="436"/>
    </location>
</feature>
<sequence>MSTNDQIAVAAPKLITGQASNADKAAHRKLLIAGAIGTTIEWYDFFIYGLIGPLAFERLFFPKVDPTVGTIAVFATFAVGFIARPLGGLVFGHFGDRVGRKSVLLTTMLIMGLATMLIGFLPAYEAVGIATTVALVFLRFLQGFALGGESTAAGLMAIESAEKKSRGLSGSIIQAAGPIGVVFASLSTLLITKLPEAELLSWGWRVPFVASGILVGIGLYLRYGIDESRTFRESAGVSQLPALEAMKKHTKPILIVFFIELAQTSYFYLTAIFTLAYATRELGIARDVLAQAVLIANVFGLFLVPLFGAWSDKIGRKPIYAVGLAAAALSMLVFYHVLALQSPLLITVAIIVAAGIIHPMMFGPEGSFFPELFPTAVRFSGVSIGKQFGTVLGGGIAPLVAASLYARYGTTTAITAYYFVLAVGAGIALTVAAETKDRTLND</sequence>
<keyword evidence="10" id="KW-1185">Reference proteome</keyword>
<feature type="transmembrane region" description="Helical" evidence="7">
    <location>
        <begin position="344"/>
        <end position="362"/>
    </location>
</feature>
<dbReference type="InterPro" id="IPR036259">
    <property type="entry name" value="MFS_trans_sf"/>
</dbReference>
<evidence type="ECO:0000256" key="5">
    <source>
        <dbReference type="ARBA" id="ARBA00022989"/>
    </source>
</evidence>
<feature type="transmembrane region" description="Helical" evidence="7">
    <location>
        <begin position="71"/>
        <end position="91"/>
    </location>
</feature>
<protein>
    <submittedName>
        <fullName evidence="9">MHS family MFS transporter</fullName>
    </submittedName>
</protein>
<keyword evidence="5 7" id="KW-1133">Transmembrane helix</keyword>
<comment type="subcellular location">
    <subcellularLocation>
        <location evidence="1">Cell membrane</location>
        <topology evidence="1">Multi-pass membrane protein</topology>
    </subcellularLocation>
</comment>
<feature type="transmembrane region" description="Helical" evidence="7">
    <location>
        <begin position="319"/>
        <end position="338"/>
    </location>
</feature>
<dbReference type="PANTHER" id="PTHR43045">
    <property type="entry name" value="SHIKIMATE TRANSPORTER"/>
    <property type="match status" value="1"/>
</dbReference>
<dbReference type="KEGG" id="bcou:IC761_29920"/>
<dbReference type="InterPro" id="IPR005828">
    <property type="entry name" value="MFS_sugar_transport-like"/>
</dbReference>
<keyword evidence="6 7" id="KW-0472">Membrane</keyword>
<reference evidence="9 10" key="1">
    <citation type="submission" date="2020-09" db="EMBL/GenBank/DDBJ databases">
        <title>Complete genomes of bradyrhizobia occurring on native shrubby legumes in Australia.</title>
        <authorList>
            <person name="Lafay B."/>
        </authorList>
    </citation>
    <scope>NUCLEOTIDE SEQUENCE [LARGE SCALE GENOMIC DNA]</scope>
    <source>
        <strain evidence="9 10">BDV5040</strain>
    </source>
</reference>
<keyword evidence="4 7" id="KW-0812">Transmembrane</keyword>
<dbReference type="GO" id="GO:0022857">
    <property type="term" value="F:transmembrane transporter activity"/>
    <property type="evidence" value="ECO:0007669"/>
    <property type="project" value="InterPro"/>
</dbReference>
<dbReference type="Proteomes" id="UP000594621">
    <property type="component" value="Chromosome"/>
</dbReference>
<keyword evidence="2" id="KW-0813">Transport</keyword>
<keyword evidence="3" id="KW-1003">Cell membrane</keyword>
<evidence type="ECO:0000256" key="4">
    <source>
        <dbReference type="ARBA" id="ARBA00022692"/>
    </source>
</evidence>
<dbReference type="Pfam" id="PF00083">
    <property type="entry name" value="Sugar_tr"/>
    <property type="match status" value="1"/>
</dbReference>
<dbReference type="RefSeq" id="WP_195800249.1">
    <property type="nucleotide sequence ID" value="NZ_CP061379.1"/>
</dbReference>
<dbReference type="Gene3D" id="1.20.1250.20">
    <property type="entry name" value="MFS general substrate transporter like domains"/>
    <property type="match status" value="1"/>
</dbReference>
<feature type="transmembrane region" description="Helical" evidence="7">
    <location>
        <begin position="388"/>
        <end position="408"/>
    </location>
</feature>
<dbReference type="GO" id="GO:0005886">
    <property type="term" value="C:plasma membrane"/>
    <property type="evidence" value="ECO:0007669"/>
    <property type="project" value="UniProtKB-SubCell"/>
</dbReference>
<gene>
    <name evidence="9" type="ORF">IC761_29920</name>
</gene>
<feature type="transmembrane region" description="Helical" evidence="7">
    <location>
        <begin position="30"/>
        <end position="51"/>
    </location>
</feature>
<feature type="transmembrane region" description="Helical" evidence="7">
    <location>
        <begin position="127"/>
        <end position="147"/>
    </location>
</feature>
<evidence type="ECO:0000256" key="3">
    <source>
        <dbReference type="ARBA" id="ARBA00022475"/>
    </source>
</evidence>
<dbReference type="Pfam" id="PF07690">
    <property type="entry name" value="MFS_1"/>
    <property type="match status" value="1"/>
</dbReference>
<dbReference type="PANTHER" id="PTHR43045:SF1">
    <property type="entry name" value="SHIKIMATE TRANSPORTER"/>
    <property type="match status" value="1"/>
</dbReference>
<name>A0A7S9D3V5_9BRAD</name>
<feature type="transmembrane region" description="Helical" evidence="7">
    <location>
        <begin position="202"/>
        <end position="223"/>
    </location>
</feature>
<feature type="transmembrane region" description="Helical" evidence="7">
    <location>
        <begin position="253"/>
        <end position="276"/>
    </location>
</feature>
<feature type="transmembrane region" description="Helical" evidence="7">
    <location>
        <begin position="168"/>
        <end position="190"/>
    </location>
</feature>
<accession>A0A7S9D3V5</accession>
<organism evidence="9 10">
    <name type="scientific">Bradyrhizobium commune</name>
    <dbReference type="NCBI Taxonomy" id="83627"/>
    <lineage>
        <taxon>Bacteria</taxon>
        <taxon>Pseudomonadati</taxon>
        <taxon>Pseudomonadota</taxon>
        <taxon>Alphaproteobacteria</taxon>
        <taxon>Hyphomicrobiales</taxon>
        <taxon>Nitrobacteraceae</taxon>
        <taxon>Bradyrhizobium</taxon>
    </lineage>
</organism>
<evidence type="ECO:0000313" key="9">
    <source>
        <dbReference type="EMBL" id="QPF90666.1"/>
    </source>
</evidence>
<proteinExistence type="predicted"/>
<evidence type="ECO:0000259" key="8">
    <source>
        <dbReference type="PROSITE" id="PS50850"/>
    </source>
</evidence>
<dbReference type="InterPro" id="IPR020846">
    <property type="entry name" value="MFS_dom"/>
</dbReference>
<dbReference type="PROSITE" id="PS50850">
    <property type="entry name" value="MFS"/>
    <property type="match status" value="1"/>
</dbReference>
<feature type="transmembrane region" description="Helical" evidence="7">
    <location>
        <begin position="103"/>
        <end position="121"/>
    </location>
</feature>
<evidence type="ECO:0000256" key="6">
    <source>
        <dbReference type="ARBA" id="ARBA00023136"/>
    </source>
</evidence>
<dbReference type="InterPro" id="IPR011701">
    <property type="entry name" value="MFS"/>
</dbReference>
<feature type="transmembrane region" description="Helical" evidence="7">
    <location>
        <begin position="414"/>
        <end position="433"/>
    </location>
</feature>
<evidence type="ECO:0000313" key="10">
    <source>
        <dbReference type="Proteomes" id="UP000594621"/>
    </source>
</evidence>
<feature type="transmembrane region" description="Helical" evidence="7">
    <location>
        <begin position="288"/>
        <end position="307"/>
    </location>
</feature>
<dbReference type="SUPFAM" id="SSF103473">
    <property type="entry name" value="MFS general substrate transporter"/>
    <property type="match status" value="1"/>
</dbReference>